<feature type="region of interest" description="Disordered" evidence="5">
    <location>
        <begin position="471"/>
        <end position="559"/>
    </location>
</feature>
<gene>
    <name evidence="6" type="ORF">QI30_11760</name>
</gene>
<feature type="compositionally biased region" description="Basic and acidic residues" evidence="5">
    <location>
        <begin position="41"/>
        <end position="73"/>
    </location>
</feature>
<protein>
    <submittedName>
        <fullName evidence="6">Peptidase S1</fullName>
    </submittedName>
</protein>
<comment type="similarity">
    <text evidence="1">Belongs to the peptidase S1C family.</text>
</comment>
<dbReference type="InterPro" id="IPR001940">
    <property type="entry name" value="Peptidase_S1C"/>
</dbReference>
<feature type="region of interest" description="Disordered" evidence="5">
    <location>
        <begin position="41"/>
        <end position="131"/>
    </location>
</feature>
<dbReference type="Proteomes" id="UP000288623">
    <property type="component" value="Unassembled WGS sequence"/>
</dbReference>
<evidence type="ECO:0000313" key="6">
    <source>
        <dbReference type="EMBL" id="RUS55592.1"/>
    </source>
</evidence>
<dbReference type="GO" id="GO:0006508">
    <property type="term" value="P:proteolysis"/>
    <property type="evidence" value="ECO:0007669"/>
    <property type="project" value="UniProtKB-KW"/>
</dbReference>
<dbReference type="GO" id="GO:0004252">
    <property type="term" value="F:serine-type endopeptidase activity"/>
    <property type="evidence" value="ECO:0007669"/>
    <property type="project" value="InterPro"/>
</dbReference>
<evidence type="ECO:0000256" key="1">
    <source>
        <dbReference type="ARBA" id="ARBA00010541"/>
    </source>
</evidence>
<accession>A0A433RTV5</accession>
<comment type="caution">
    <text evidence="6">The sequence shown here is derived from an EMBL/GenBank/DDBJ whole genome shotgun (WGS) entry which is preliminary data.</text>
</comment>
<feature type="compositionally biased region" description="Acidic residues" evidence="5">
    <location>
        <begin position="546"/>
        <end position="559"/>
    </location>
</feature>
<organism evidence="6 7">
    <name type="scientific">Candidatus Kurthia intestinigallinarum</name>
    <dbReference type="NCBI Taxonomy" id="1562256"/>
    <lineage>
        <taxon>Bacteria</taxon>
        <taxon>Bacillati</taxon>
        <taxon>Bacillota</taxon>
        <taxon>Bacilli</taxon>
        <taxon>Bacillales</taxon>
        <taxon>Caryophanaceae</taxon>
        <taxon>Kurthia</taxon>
    </lineage>
</organism>
<dbReference type="Pfam" id="PF13365">
    <property type="entry name" value="Trypsin_2"/>
    <property type="match status" value="1"/>
</dbReference>
<dbReference type="InterPro" id="IPR009003">
    <property type="entry name" value="Peptidase_S1_PA"/>
</dbReference>
<keyword evidence="4" id="KW-0720">Serine protease</keyword>
<dbReference type="SUPFAM" id="SSF50494">
    <property type="entry name" value="Trypsin-like serine proteases"/>
    <property type="match status" value="1"/>
</dbReference>
<dbReference type="InterPro" id="IPR051201">
    <property type="entry name" value="Chloro_Bact_Ser_Proteases"/>
</dbReference>
<dbReference type="PRINTS" id="PR00834">
    <property type="entry name" value="PROTEASES2C"/>
</dbReference>
<evidence type="ECO:0000256" key="2">
    <source>
        <dbReference type="ARBA" id="ARBA00022670"/>
    </source>
</evidence>
<dbReference type="EMBL" id="JTFC01000031">
    <property type="protein sequence ID" value="RUS55592.1"/>
    <property type="molecule type" value="Genomic_DNA"/>
</dbReference>
<sequence length="559" mass="60568">MTNNKRYKPKKASIKRIVISLILIFAVFVGIYALVTSDKTANDDNQSIHDVQKAEKDNTSDKDKTKDENKDQTEQSTSGTVSADDITDKGNSEEGASSTVTTDSDEIGPTTTESSPETTNEAETNVVMPKEDKETIVANAITKTYTIYATGEQGSGFLINTKGDIVTNAHVTELTGTGNTADVVVENSQGQEFNGRVIGIDDTTDVSVIRVPDLAGKNPMVIDTAQAVVGTEVVAIGSPNMHSNTTTTGKITSVGANFTDGYAYRNLYEITAKLEAGSSGGPLINKATGNVIGINSIILTDHPEIGYSIPMANVMDLVNKWTAYSDEIVFGQHDPEDEITPEGSIALDEENGFSVLESYVDSLYLYINQEIAYPGQRTYLSIMQIDSAGDQKAIDTFGEYSTEDKSNQKLTYKMIGKPKSDGDKVYVTVESVLNYTKDGKKQTLTQNITYEWVFEYDQYYVSDIIVNSSTDTADEVIEPSGESTEDPNTAEPEEDQPQTPSTDEPTEEEEEPITPSGVEDESPDTEEGDSEASNGEQDTEQQPATDDAETDAETSDTAQ</sequence>
<evidence type="ECO:0000256" key="4">
    <source>
        <dbReference type="ARBA" id="ARBA00022825"/>
    </source>
</evidence>
<dbReference type="RefSeq" id="WP_126990900.1">
    <property type="nucleotide sequence ID" value="NZ_JTFC01000031.1"/>
</dbReference>
<dbReference type="OrthoDB" id="189537at2"/>
<evidence type="ECO:0000256" key="5">
    <source>
        <dbReference type="SAM" id="MobiDB-lite"/>
    </source>
</evidence>
<feature type="compositionally biased region" description="Polar residues" evidence="5">
    <location>
        <begin position="531"/>
        <end position="543"/>
    </location>
</feature>
<name>A0A433RTV5_9BACL</name>
<dbReference type="Gene3D" id="2.40.10.10">
    <property type="entry name" value="Trypsin-like serine proteases"/>
    <property type="match status" value="2"/>
</dbReference>
<proteinExistence type="inferred from homology"/>
<keyword evidence="2" id="KW-0645">Protease</keyword>
<reference evidence="6 7" key="1">
    <citation type="submission" date="2014-11" db="EMBL/GenBank/DDBJ databases">
        <title>Genome sequence and analysis of novel Kurthia sp.</title>
        <authorList>
            <person name="Lawson J.N."/>
            <person name="Gonzalez J.E."/>
            <person name="Rinauldi L."/>
            <person name="Xuan Z."/>
            <person name="Firman A."/>
            <person name="Shaddox L."/>
            <person name="Trudeau A."/>
            <person name="Shah S."/>
            <person name="Reiman D."/>
        </authorList>
    </citation>
    <scope>NUCLEOTIDE SEQUENCE [LARGE SCALE GENOMIC DNA]</scope>
    <source>
        <strain evidence="6 7">3B1D</strain>
    </source>
</reference>
<dbReference type="InterPro" id="IPR043504">
    <property type="entry name" value="Peptidase_S1_PA_chymotrypsin"/>
</dbReference>
<evidence type="ECO:0000313" key="7">
    <source>
        <dbReference type="Proteomes" id="UP000288623"/>
    </source>
</evidence>
<feature type="compositionally biased region" description="Low complexity" evidence="5">
    <location>
        <begin position="109"/>
        <end position="125"/>
    </location>
</feature>
<dbReference type="AlphaFoldDB" id="A0A433RTV5"/>
<feature type="compositionally biased region" description="Acidic residues" evidence="5">
    <location>
        <begin position="504"/>
        <end position="530"/>
    </location>
</feature>
<keyword evidence="7" id="KW-1185">Reference proteome</keyword>
<dbReference type="PANTHER" id="PTHR43343">
    <property type="entry name" value="PEPTIDASE S12"/>
    <property type="match status" value="1"/>
</dbReference>
<evidence type="ECO:0000256" key="3">
    <source>
        <dbReference type="ARBA" id="ARBA00022801"/>
    </source>
</evidence>
<keyword evidence="3" id="KW-0378">Hydrolase</keyword>
<dbReference type="PANTHER" id="PTHR43343:SF3">
    <property type="entry name" value="PROTEASE DO-LIKE 8, CHLOROPLASTIC"/>
    <property type="match status" value="1"/>
</dbReference>